<dbReference type="Gene3D" id="3.90.1150.10">
    <property type="entry name" value="Aspartate Aminotransferase, domain 1"/>
    <property type="match status" value="1"/>
</dbReference>
<accession>A0A7V3YL49</accession>
<dbReference type="GO" id="GO:0005829">
    <property type="term" value="C:cytosol"/>
    <property type="evidence" value="ECO:0007669"/>
    <property type="project" value="TreeGrafter"/>
</dbReference>
<keyword evidence="3" id="KW-0663">Pyridoxal phosphate</keyword>
<protein>
    <submittedName>
        <fullName evidence="7">Aminotransferase class I/II-fold pyridoxal phosphate-dependent enzyme</fullName>
    </submittedName>
</protein>
<dbReference type="Gene3D" id="3.40.640.10">
    <property type="entry name" value="Type I PLP-dependent aspartate aminotransferase-like (Major domain)"/>
    <property type="match status" value="1"/>
</dbReference>
<evidence type="ECO:0000259" key="6">
    <source>
        <dbReference type="Pfam" id="PF01212"/>
    </source>
</evidence>
<keyword evidence="7" id="KW-0808">Transferase</keyword>
<dbReference type="PIRSF" id="PIRSF017617">
    <property type="entry name" value="Thr_aldolase"/>
    <property type="match status" value="1"/>
</dbReference>
<dbReference type="AlphaFoldDB" id="A0A7V3YL49"/>
<evidence type="ECO:0000256" key="3">
    <source>
        <dbReference type="ARBA" id="ARBA00022898"/>
    </source>
</evidence>
<dbReference type="NCBIfam" id="NF041359">
    <property type="entry name" value="GntG_guanitoxin"/>
    <property type="match status" value="1"/>
</dbReference>
<comment type="caution">
    <text evidence="7">The sequence shown here is derived from an EMBL/GenBank/DDBJ whole genome shotgun (WGS) entry which is preliminary data.</text>
</comment>
<name>A0A7V3YL49_9BACT</name>
<keyword evidence="7" id="KW-0032">Aminotransferase</keyword>
<evidence type="ECO:0000256" key="4">
    <source>
        <dbReference type="ARBA" id="ARBA00023239"/>
    </source>
</evidence>
<dbReference type="InterPro" id="IPR015421">
    <property type="entry name" value="PyrdxlP-dep_Trfase_major"/>
</dbReference>
<evidence type="ECO:0000256" key="2">
    <source>
        <dbReference type="ARBA" id="ARBA00006966"/>
    </source>
</evidence>
<dbReference type="GO" id="GO:0008732">
    <property type="term" value="F:L-allo-threonine aldolase activity"/>
    <property type="evidence" value="ECO:0007669"/>
    <property type="project" value="TreeGrafter"/>
</dbReference>
<dbReference type="CDD" id="cd06502">
    <property type="entry name" value="TA_like"/>
    <property type="match status" value="1"/>
</dbReference>
<dbReference type="InterPro" id="IPR015422">
    <property type="entry name" value="PyrdxlP-dep_Trfase_small"/>
</dbReference>
<dbReference type="EMBL" id="DTEN01000123">
    <property type="protein sequence ID" value="HGI74649.1"/>
    <property type="molecule type" value="Genomic_DNA"/>
</dbReference>
<reference evidence="7" key="1">
    <citation type="journal article" date="2020" name="mSystems">
        <title>Genome- and Community-Level Interaction Insights into Carbon Utilization and Element Cycling Functions of Hydrothermarchaeota in Hydrothermal Sediment.</title>
        <authorList>
            <person name="Zhou Z."/>
            <person name="Liu Y."/>
            <person name="Xu W."/>
            <person name="Pan J."/>
            <person name="Luo Z.H."/>
            <person name="Li M."/>
        </authorList>
    </citation>
    <scope>NUCLEOTIDE SEQUENCE [LARGE SCALE GENOMIC DNA]</scope>
    <source>
        <strain evidence="7">SpSt-716</strain>
    </source>
</reference>
<dbReference type="PANTHER" id="PTHR48097">
    <property type="entry name" value="L-THREONINE ALDOLASE-RELATED"/>
    <property type="match status" value="1"/>
</dbReference>
<gene>
    <name evidence="7" type="ORF">ENU96_03085</name>
</gene>
<dbReference type="InterPro" id="IPR023603">
    <property type="entry name" value="Low_specificity_L-TA-like"/>
</dbReference>
<comment type="cofactor">
    <cofactor evidence="1">
        <name>pyridoxal 5'-phosphate</name>
        <dbReference type="ChEBI" id="CHEBI:597326"/>
    </cofactor>
</comment>
<dbReference type="PANTHER" id="PTHR48097:SF9">
    <property type="entry name" value="L-THREONINE ALDOLASE"/>
    <property type="match status" value="1"/>
</dbReference>
<dbReference type="GO" id="GO:0006545">
    <property type="term" value="P:glycine biosynthetic process"/>
    <property type="evidence" value="ECO:0007669"/>
    <property type="project" value="TreeGrafter"/>
</dbReference>
<organism evidence="7">
    <name type="scientific">Candidatus Caldatribacterium californiense</name>
    <dbReference type="NCBI Taxonomy" id="1454726"/>
    <lineage>
        <taxon>Bacteria</taxon>
        <taxon>Pseudomonadati</taxon>
        <taxon>Atribacterota</taxon>
        <taxon>Atribacteria</taxon>
        <taxon>Atribacterales</taxon>
        <taxon>Candidatus Caldatribacteriaceae</taxon>
        <taxon>Candidatus Caldatribacterium</taxon>
    </lineage>
</organism>
<dbReference type="FunFam" id="3.40.640.10:FF:000030">
    <property type="entry name" value="Low-specificity L-threonine aldolase"/>
    <property type="match status" value="1"/>
</dbReference>
<proteinExistence type="inferred from homology"/>
<dbReference type="InterPro" id="IPR001597">
    <property type="entry name" value="ArAA_b-elim_lyase/Thr_aldolase"/>
</dbReference>
<feature type="modified residue" description="N6-(pyridoxal phosphate)lysine" evidence="5">
    <location>
        <position position="203"/>
    </location>
</feature>
<dbReference type="SUPFAM" id="SSF53383">
    <property type="entry name" value="PLP-dependent transferases"/>
    <property type="match status" value="1"/>
</dbReference>
<evidence type="ECO:0000256" key="5">
    <source>
        <dbReference type="PIRSR" id="PIRSR017617-1"/>
    </source>
</evidence>
<keyword evidence="4" id="KW-0456">Lyase</keyword>
<sequence length="346" mass="38316">MKRRIIDLRRDTITLPTEEMKRFAFQAPLGDSVYGEDPMQNELESLAASLLGKEASIFLPSGTMGNLVALLTHTTRGDEVILEENAHIRTSETGGIGAIAGLMVRTIRGEDGAPDPDDVRRAIRPRDIHYPRTRLICLENTHYRYGGIVPPLEKLRAIKHLAEEVGLRVHLDGARLFNASVYLGIPAKDIAACADTVMISLSKGLGAPVGSLLAGPRDFIEEAKRYRKMLGGGMRQTGWLCACGIVALSPENIARLEEDHRNARLLAERLAEIEGLSVDLSRVQTNFVLLHLHRKDLTAHRFVELLQERGVLATPVSASLVRFVTSREVTREDILETVEIVKEVLR</sequence>
<dbReference type="FunFam" id="3.90.1150.10:FF:000041">
    <property type="entry name" value="Low-specificity L-threonine aldolase"/>
    <property type="match status" value="1"/>
</dbReference>
<dbReference type="GO" id="GO:0008483">
    <property type="term" value="F:transaminase activity"/>
    <property type="evidence" value="ECO:0007669"/>
    <property type="project" value="UniProtKB-KW"/>
</dbReference>
<evidence type="ECO:0000256" key="1">
    <source>
        <dbReference type="ARBA" id="ARBA00001933"/>
    </source>
</evidence>
<evidence type="ECO:0000313" key="7">
    <source>
        <dbReference type="EMBL" id="HGI74649.1"/>
    </source>
</evidence>
<dbReference type="Pfam" id="PF01212">
    <property type="entry name" value="Beta_elim_lyase"/>
    <property type="match status" value="1"/>
</dbReference>
<comment type="similarity">
    <text evidence="2">Belongs to the threonine aldolase family.</text>
</comment>
<dbReference type="InterPro" id="IPR015424">
    <property type="entry name" value="PyrdxlP-dep_Trfase"/>
</dbReference>
<dbReference type="GO" id="GO:0006567">
    <property type="term" value="P:L-threonine catabolic process"/>
    <property type="evidence" value="ECO:0007669"/>
    <property type="project" value="TreeGrafter"/>
</dbReference>
<feature type="domain" description="Aromatic amino acid beta-eliminating lyase/threonine aldolase" evidence="6">
    <location>
        <begin position="7"/>
        <end position="291"/>
    </location>
</feature>